<evidence type="ECO:0000256" key="3">
    <source>
        <dbReference type="ARBA" id="ARBA00010231"/>
    </source>
</evidence>
<gene>
    <name evidence="14" type="ORF">BDEG_27021</name>
</gene>
<keyword evidence="4" id="KW-0963">Cytoplasm</keyword>
<evidence type="ECO:0000256" key="7">
    <source>
        <dbReference type="ARBA" id="ARBA00022723"/>
    </source>
</evidence>
<evidence type="ECO:0000259" key="12">
    <source>
        <dbReference type="Pfam" id="PF02879"/>
    </source>
</evidence>
<dbReference type="GO" id="GO:0008973">
    <property type="term" value="F:phosphopentomutase activity"/>
    <property type="evidence" value="ECO:0007669"/>
    <property type="project" value="TreeGrafter"/>
</dbReference>
<dbReference type="GO" id="GO:0000287">
    <property type="term" value="F:magnesium ion binding"/>
    <property type="evidence" value="ECO:0007669"/>
    <property type="project" value="InterPro"/>
</dbReference>
<evidence type="ECO:0000256" key="1">
    <source>
        <dbReference type="ARBA" id="ARBA00001946"/>
    </source>
</evidence>
<dbReference type="Pfam" id="PF02880">
    <property type="entry name" value="PGM_PMM_III"/>
    <property type="match status" value="1"/>
</dbReference>
<evidence type="ECO:0000256" key="6">
    <source>
        <dbReference type="ARBA" id="ARBA00022553"/>
    </source>
</evidence>
<dbReference type="Proteomes" id="UP000077115">
    <property type="component" value="Unassembled WGS sequence"/>
</dbReference>
<dbReference type="Pfam" id="PF02878">
    <property type="entry name" value="PGM_PMM_I"/>
    <property type="match status" value="1"/>
</dbReference>
<feature type="domain" description="Alpha-D-phosphohexomutase alpha/beta/alpha" evidence="12">
    <location>
        <begin position="233"/>
        <end position="338"/>
    </location>
</feature>
<dbReference type="EMBL" id="DS022310">
    <property type="protein sequence ID" value="OAJ43687.1"/>
    <property type="molecule type" value="Genomic_DNA"/>
</dbReference>
<dbReference type="InterPro" id="IPR016055">
    <property type="entry name" value="A-D-PHexomutase_a/b/a-I/II/III"/>
</dbReference>
<dbReference type="GO" id="GO:0005634">
    <property type="term" value="C:nucleus"/>
    <property type="evidence" value="ECO:0007669"/>
    <property type="project" value="TreeGrafter"/>
</dbReference>
<evidence type="ECO:0008006" key="16">
    <source>
        <dbReference type="Google" id="ProtNLM"/>
    </source>
</evidence>
<keyword evidence="10" id="KW-0119">Carbohydrate metabolism</keyword>
<dbReference type="GO" id="GO:0005737">
    <property type="term" value="C:cytoplasm"/>
    <property type="evidence" value="ECO:0007669"/>
    <property type="project" value="UniProtKB-SubCell"/>
</dbReference>
<comment type="subcellular location">
    <subcellularLocation>
        <location evidence="2">Cytoplasm</location>
    </subcellularLocation>
</comment>
<keyword evidence="5" id="KW-0313">Glucose metabolism</keyword>
<feature type="domain" description="Alpha-D-phosphohexomutase alpha/beta/alpha" evidence="11">
    <location>
        <begin position="68"/>
        <end position="203"/>
    </location>
</feature>
<feature type="domain" description="Alpha-D-phosphohexomutase alpha/beta/alpha" evidence="13">
    <location>
        <begin position="348"/>
        <end position="474"/>
    </location>
</feature>
<reference evidence="14 15" key="2">
    <citation type="submission" date="2016-05" db="EMBL/GenBank/DDBJ databases">
        <title>Lineage-specific infection strategies underlie the spectrum of fungal disease in amphibians.</title>
        <authorList>
            <person name="Cuomo C.A."/>
            <person name="Farrer R.A."/>
            <person name="James T."/>
            <person name="Longcore J."/>
            <person name="Birren B."/>
        </authorList>
    </citation>
    <scope>NUCLEOTIDE SEQUENCE [LARGE SCALE GENOMIC DNA]</scope>
    <source>
        <strain evidence="14 15">JEL423</strain>
    </source>
</reference>
<dbReference type="Gene3D" id="3.40.120.10">
    <property type="entry name" value="Alpha-D-Glucose-1,6-Bisphosphate, subunit A, domain 3"/>
    <property type="match status" value="3"/>
</dbReference>
<keyword evidence="8" id="KW-0460">Magnesium</keyword>
<accession>A0A177WUA5</accession>
<dbReference type="STRING" id="403673.A0A177WUA5"/>
<dbReference type="InterPro" id="IPR005845">
    <property type="entry name" value="A-D-PHexomutase_a/b/a-II"/>
</dbReference>
<proteinExistence type="inferred from homology"/>
<keyword evidence="7" id="KW-0479">Metal-binding</keyword>
<evidence type="ECO:0000256" key="2">
    <source>
        <dbReference type="ARBA" id="ARBA00004496"/>
    </source>
</evidence>
<dbReference type="SUPFAM" id="SSF55957">
    <property type="entry name" value="Phosphoglucomutase, C-terminal domain"/>
    <property type="match status" value="1"/>
</dbReference>
<dbReference type="AlphaFoldDB" id="A0A177WUA5"/>
<dbReference type="OrthoDB" id="8300170at2759"/>
<evidence type="ECO:0000256" key="8">
    <source>
        <dbReference type="ARBA" id="ARBA00022842"/>
    </source>
</evidence>
<evidence type="ECO:0000259" key="11">
    <source>
        <dbReference type="Pfam" id="PF02878"/>
    </source>
</evidence>
<name>A0A177WUA5_BATDL</name>
<keyword evidence="6" id="KW-0597">Phosphoprotein</keyword>
<sequence>MNEFLFNALKMIWQLSQLSILPIIMNSTTSLAHEYLALDQNPVTHAEIKGLLDSANHDKLQKLLSTRIAFGTAGLRAEMGGGYSRMNELTVIQASQGVCAYYLDTVPDFKSKGVVIGHDHRHNSDAFARLTAAVFASKGIKVYYYRDLVHTPMVPFGVTSLGAGCGIMITASHNPKQDNGYKLYAGNGCQIISPHDSLIAEQILLNLKPWTWDYELINTSSLVTDPINEMYPAYFAKLKSLSVFHEKNAIQNVKFCYTAMHGVGLTPALKVFEAFGLSPFVQTAEQVNPDPEFPTVAYPNPEEGKGALTLAMQTADKNGATVIFANDPDADRLAIAEKKPNGEWHIFNGNEIGVILATLVLESLRISGGAKRPLAMLTTTVSMHMLKQVAKQEGFQFEETLTGFKWLGNRAIDLEKKGFQVAFAYEEAIGFMVGDAVRDKDGVSALGVVAEWANHLATKGQTLHGYLLSLYEKYGYFTSNNGYFICHEQSVINSLFDDIRYGKERKSAEAGSPYKYALQYPTTIGGSKVCWVRDLTIGYDTAQADKKPTLPVSSSAQMLTLELENGALITLRTSGTEPKIKYYTELRASTLAQATKDLQIVVDSMIEICLRPKEHKLV</sequence>
<dbReference type="PROSITE" id="PS00710">
    <property type="entry name" value="PGM_PMM"/>
    <property type="match status" value="1"/>
</dbReference>
<dbReference type="Pfam" id="PF02879">
    <property type="entry name" value="PGM_PMM_II"/>
    <property type="match status" value="1"/>
</dbReference>
<evidence type="ECO:0000256" key="5">
    <source>
        <dbReference type="ARBA" id="ARBA00022526"/>
    </source>
</evidence>
<evidence type="ECO:0000259" key="13">
    <source>
        <dbReference type="Pfam" id="PF02880"/>
    </source>
</evidence>
<dbReference type="SUPFAM" id="SSF53738">
    <property type="entry name" value="Phosphoglucomutase, first 3 domains"/>
    <property type="match status" value="3"/>
</dbReference>
<dbReference type="PANTHER" id="PTHR45745">
    <property type="entry name" value="PHOSPHOMANNOMUTASE 45A"/>
    <property type="match status" value="1"/>
</dbReference>
<dbReference type="PANTHER" id="PTHR45745:SF1">
    <property type="entry name" value="PHOSPHOGLUCOMUTASE 2B-RELATED"/>
    <property type="match status" value="1"/>
</dbReference>
<evidence type="ECO:0000313" key="15">
    <source>
        <dbReference type="Proteomes" id="UP000077115"/>
    </source>
</evidence>
<dbReference type="eggNOG" id="KOG1220">
    <property type="taxonomic scope" value="Eukaryota"/>
</dbReference>
<comment type="similarity">
    <text evidence="3">Belongs to the phosphohexose mutase family.</text>
</comment>
<dbReference type="CDD" id="cd05799">
    <property type="entry name" value="PGM2"/>
    <property type="match status" value="1"/>
</dbReference>
<dbReference type="InterPro" id="IPR016066">
    <property type="entry name" value="A-D-PHexomutase_CS"/>
</dbReference>
<keyword evidence="9" id="KW-0413">Isomerase</keyword>
<dbReference type="VEuPathDB" id="FungiDB:BDEG_27021"/>
<comment type="cofactor">
    <cofactor evidence="1">
        <name>Mg(2+)</name>
        <dbReference type="ChEBI" id="CHEBI:18420"/>
    </cofactor>
</comment>
<dbReference type="InterPro" id="IPR036900">
    <property type="entry name" value="A-D-PHexomutase_C_sf"/>
</dbReference>
<dbReference type="GO" id="GO:0006006">
    <property type="term" value="P:glucose metabolic process"/>
    <property type="evidence" value="ECO:0007669"/>
    <property type="project" value="UniProtKB-KW"/>
</dbReference>
<dbReference type="FunFam" id="3.40.120.10:FF:000035">
    <property type="entry name" value="Pgm3p"/>
    <property type="match status" value="1"/>
</dbReference>
<dbReference type="GO" id="GO:0006166">
    <property type="term" value="P:purine ribonucleoside salvage"/>
    <property type="evidence" value="ECO:0007669"/>
    <property type="project" value="TreeGrafter"/>
</dbReference>
<evidence type="ECO:0000256" key="4">
    <source>
        <dbReference type="ARBA" id="ARBA00022490"/>
    </source>
</evidence>
<dbReference type="InterPro" id="IPR005846">
    <property type="entry name" value="A-D-PHexomutase_a/b/a-III"/>
</dbReference>
<evidence type="ECO:0000256" key="9">
    <source>
        <dbReference type="ARBA" id="ARBA00023235"/>
    </source>
</evidence>
<evidence type="ECO:0000313" key="14">
    <source>
        <dbReference type="EMBL" id="OAJ43687.1"/>
    </source>
</evidence>
<organism evidence="14 15">
    <name type="scientific">Batrachochytrium dendrobatidis (strain JEL423)</name>
    <dbReference type="NCBI Taxonomy" id="403673"/>
    <lineage>
        <taxon>Eukaryota</taxon>
        <taxon>Fungi</taxon>
        <taxon>Fungi incertae sedis</taxon>
        <taxon>Chytridiomycota</taxon>
        <taxon>Chytridiomycota incertae sedis</taxon>
        <taxon>Chytridiomycetes</taxon>
        <taxon>Rhizophydiales</taxon>
        <taxon>Rhizophydiales incertae sedis</taxon>
        <taxon>Batrachochytrium</taxon>
    </lineage>
</organism>
<reference evidence="14 15" key="1">
    <citation type="submission" date="2006-10" db="EMBL/GenBank/DDBJ databases">
        <title>The Genome Sequence of Batrachochytrium dendrobatidis JEL423.</title>
        <authorList>
            <consortium name="The Broad Institute Genome Sequencing Platform"/>
            <person name="Birren B."/>
            <person name="Lander E."/>
            <person name="Galagan J."/>
            <person name="Cuomo C."/>
            <person name="Devon K."/>
            <person name="Jaffe D."/>
            <person name="Butler J."/>
            <person name="Alvarez P."/>
            <person name="Gnerre S."/>
            <person name="Grabherr M."/>
            <person name="Kleber M."/>
            <person name="Mauceli E."/>
            <person name="Brockman W."/>
            <person name="Young S."/>
            <person name="LaButti K."/>
            <person name="Sykes S."/>
            <person name="DeCaprio D."/>
            <person name="Crawford M."/>
            <person name="Koehrsen M."/>
            <person name="Engels R."/>
            <person name="Montgomery P."/>
            <person name="Pearson M."/>
            <person name="Howarth C."/>
            <person name="Larson L."/>
            <person name="White J."/>
            <person name="O'Leary S."/>
            <person name="Kodira C."/>
            <person name="Zeng Q."/>
            <person name="Yandava C."/>
            <person name="Alvarado L."/>
            <person name="Longcore J."/>
            <person name="James T."/>
        </authorList>
    </citation>
    <scope>NUCLEOTIDE SEQUENCE [LARGE SCALE GENOMIC DNA]</scope>
    <source>
        <strain evidence="14 15">JEL423</strain>
    </source>
</reference>
<protein>
    <recommendedName>
        <fullName evidence="16">Phosphoglucomutase</fullName>
    </recommendedName>
</protein>
<dbReference type="InterPro" id="IPR005844">
    <property type="entry name" value="A-D-PHexomutase_a/b/a-I"/>
</dbReference>
<evidence type="ECO:0000256" key="10">
    <source>
        <dbReference type="ARBA" id="ARBA00023277"/>
    </source>
</evidence>